<dbReference type="SUPFAM" id="SSF46785">
    <property type="entry name" value="Winged helix' DNA-binding domain"/>
    <property type="match status" value="1"/>
</dbReference>
<dbReference type="AlphaFoldDB" id="A0A948TFM9"/>
<dbReference type="Proteomes" id="UP000733611">
    <property type="component" value="Unassembled WGS sequence"/>
</dbReference>
<dbReference type="EMBL" id="JAHLFE010000058">
    <property type="protein sequence ID" value="MBU3843863.1"/>
    <property type="molecule type" value="Genomic_DNA"/>
</dbReference>
<dbReference type="GO" id="GO:0003677">
    <property type="term" value="F:DNA binding"/>
    <property type="evidence" value="ECO:0007669"/>
    <property type="project" value="UniProtKB-KW"/>
</dbReference>
<evidence type="ECO:0000259" key="4">
    <source>
        <dbReference type="PROSITE" id="PS50949"/>
    </source>
</evidence>
<dbReference type="InterPro" id="IPR036390">
    <property type="entry name" value="WH_DNA-bd_sf"/>
</dbReference>
<dbReference type="PANTHER" id="PTHR43537:SF5">
    <property type="entry name" value="UXU OPERON TRANSCRIPTIONAL REGULATOR"/>
    <property type="match status" value="1"/>
</dbReference>
<dbReference type="PRINTS" id="PR00035">
    <property type="entry name" value="HTHGNTR"/>
</dbReference>
<dbReference type="SUPFAM" id="SSF48008">
    <property type="entry name" value="GntR ligand-binding domain-like"/>
    <property type="match status" value="1"/>
</dbReference>
<sequence length="402" mass="45642">MSAASTIVLPRLRLSSKRVISAQIYDFLRKLIIETTIKPGTLLSENALSEHFHVSRQPVREALMGLSYEGLLSVLPQRGSVVERISVSALQQAVFIRTAIEKECLLNFIKLDKHTRTRLLQQIEKVIAQQHECDMKYSTLKLDLAEESLADKIVTAARTAANVRPLSQAQAAVDAKRLALNHIPQHTVRTSKRRKSPTASMPTTLAPAAIESSDVVIDDEHLVAEKRFGEVTAATPDKELNLDKAAALNSEQERQEEQETREKEWRATYLRLDDAFHERLCSMSGAPMAWDTVQLIKGQMDRIRFFTFHQITPTEVLTNEHWQIFEGLKAENYPLCLTLLEAHLSTINESHKSVMRRYRDWFSPESLAQLDAEDEKARLKAEEERAKIRARTKARGRSLSGR</sequence>
<proteinExistence type="predicted"/>
<dbReference type="Gene3D" id="1.20.120.530">
    <property type="entry name" value="GntR ligand-binding domain-like"/>
    <property type="match status" value="1"/>
</dbReference>
<protein>
    <submittedName>
        <fullName evidence="5">GntR family transcriptional regulator</fullName>
    </submittedName>
</protein>
<evidence type="ECO:0000256" key="1">
    <source>
        <dbReference type="ARBA" id="ARBA00023015"/>
    </source>
</evidence>
<comment type="caution">
    <text evidence="5">The sequence shown here is derived from an EMBL/GenBank/DDBJ whole genome shotgun (WGS) entry which is preliminary data.</text>
</comment>
<dbReference type="PROSITE" id="PS50949">
    <property type="entry name" value="HTH_GNTR"/>
    <property type="match status" value="1"/>
</dbReference>
<organism evidence="5 6">
    <name type="scientific">Candidatus Anaerobiospirillum pullicola</name>
    <dbReference type="NCBI Taxonomy" id="2838451"/>
    <lineage>
        <taxon>Bacteria</taxon>
        <taxon>Pseudomonadati</taxon>
        <taxon>Pseudomonadota</taxon>
        <taxon>Gammaproteobacteria</taxon>
        <taxon>Aeromonadales</taxon>
        <taxon>Succinivibrionaceae</taxon>
        <taxon>Anaerobiospirillum</taxon>
    </lineage>
</organism>
<keyword evidence="2" id="KW-0238">DNA-binding</keyword>
<reference evidence="5" key="2">
    <citation type="submission" date="2021-04" db="EMBL/GenBank/DDBJ databases">
        <authorList>
            <person name="Gilroy R."/>
        </authorList>
    </citation>
    <scope>NUCLEOTIDE SEQUENCE</scope>
    <source>
        <strain evidence="5">378</strain>
    </source>
</reference>
<dbReference type="GO" id="GO:0003700">
    <property type="term" value="F:DNA-binding transcription factor activity"/>
    <property type="evidence" value="ECO:0007669"/>
    <property type="project" value="InterPro"/>
</dbReference>
<dbReference type="Gene3D" id="1.10.10.10">
    <property type="entry name" value="Winged helix-like DNA-binding domain superfamily/Winged helix DNA-binding domain"/>
    <property type="match status" value="1"/>
</dbReference>
<keyword evidence="3" id="KW-0804">Transcription</keyword>
<dbReference type="Pfam" id="PF07729">
    <property type="entry name" value="FCD"/>
    <property type="match status" value="1"/>
</dbReference>
<name>A0A948TFM9_9GAMM</name>
<dbReference type="PANTHER" id="PTHR43537">
    <property type="entry name" value="TRANSCRIPTIONAL REGULATOR, GNTR FAMILY"/>
    <property type="match status" value="1"/>
</dbReference>
<feature type="domain" description="HTH gntR-type" evidence="4">
    <location>
        <begin position="18"/>
        <end position="85"/>
    </location>
</feature>
<gene>
    <name evidence="5" type="ORF">H9847_03180</name>
</gene>
<keyword evidence="1" id="KW-0805">Transcription regulation</keyword>
<evidence type="ECO:0000313" key="5">
    <source>
        <dbReference type="EMBL" id="MBU3843863.1"/>
    </source>
</evidence>
<dbReference type="Pfam" id="PF00392">
    <property type="entry name" value="GntR"/>
    <property type="match status" value="1"/>
</dbReference>
<accession>A0A948TFM9</accession>
<reference evidence="5" key="1">
    <citation type="journal article" date="2021" name="PeerJ">
        <title>Extensive microbial diversity within the chicken gut microbiome revealed by metagenomics and culture.</title>
        <authorList>
            <person name="Gilroy R."/>
            <person name="Ravi A."/>
            <person name="Getino M."/>
            <person name="Pursley I."/>
            <person name="Horton D.L."/>
            <person name="Alikhan N.F."/>
            <person name="Baker D."/>
            <person name="Gharbi K."/>
            <person name="Hall N."/>
            <person name="Watson M."/>
            <person name="Adriaenssens E.M."/>
            <person name="Foster-Nyarko E."/>
            <person name="Jarju S."/>
            <person name="Secka A."/>
            <person name="Antonio M."/>
            <person name="Oren A."/>
            <person name="Chaudhuri R.R."/>
            <person name="La Ragione R."/>
            <person name="Hildebrand F."/>
            <person name="Pallen M.J."/>
        </authorList>
    </citation>
    <scope>NUCLEOTIDE SEQUENCE</scope>
    <source>
        <strain evidence="5">378</strain>
    </source>
</reference>
<evidence type="ECO:0000313" key="6">
    <source>
        <dbReference type="Proteomes" id="UP000733611"/>
    </source>
</evidence>
<dbReference type="SMART" id="SM00345">
    <property type="entry name" value="HTH_GNTR"/>
    <property type="match status" value="1"/>
</dbReference>
<dbReference type="CDD" id="cd07377">
    <property type="entry name" value="WHTH_GntR"/>
    <property type="match status" value="1"/>
</dbReference>
<dbReference type="InterPro" id="IPR008920">
    <property type="entry name" value="TF_FadR/GntR_C"/>
</dbReference>
<dbReference type="InterPro" id="IPR011711">
    <property type="entry name" value="GntR_C"/>
</dbReference>
<evidence type="ECO:0000256" key="2">
    <source>
        <dbReference type="ARBA" id="ARBA00023125"/>
    </source>
</evidence>
<dbReference type="InterPro" id="IPR036388">
    <property type="entry name" value="WH-like_DNA-bd_sf"/>
</dbReference>
<dbReference type="InterPro" id="IPR000524">
    <property type="entry name" value="Tscrpt_reg_HTH_GntR"/>
</dbReference>
<evidence type="ECO:0000256" key="3">
    <source>
        <dbReference type="ARBA" id="ARBA00023163"/>
    </source>
</evidence>